<protein>
    <submittedName>
        <fullName evidence="1">Uncharacterized protein</fullName>
    </submittedName>
</protein>
<dbReference type="KEGG" id="tmk:QGN29_03380"/>
<keyword evidence="2" id="KW-1185">Reference proteome</keyword>
<dbReference type="EMBL" id="CP123872">
    <property type="protein sequence ID" value="WND03411.1"/>
    <property type="molecule type" value="Genomic_DNA"/>
</dbReference>
<organism evidence="1 2">
    <name type="scientific">Temperatibacter marinus</name>
    <dbReference type="NCBI Taxonomy" id="1456591"/>
    <lineage>
        <taxon>Bacteria</taxon>
        <taxon>Pseudomonadati</taxon>
        <taxon>Pseudomonadota</taxon>
        <taxon>Alphaproteobacteria</taxon>
        <taxon>Kordiimonadales</taxon>
        <taxon>Temperatibacteraceae</taxon>
        <taxon>Temperatibacter</taxon>
    </lineage>
</organism>
<gene>
    <name evidence="1" type="ORF">QGN29_03380</name>
</gene>
<evidence type="ECO:0000313" key="1">
    <source>
        <dbReference type="EMBL" id="WND03411.1"/>
    </source>
</evidence>
<evidence type="ECO:0000313" key="2">
    <source>
        <dbReference type="Proteomes" id="UP001268683"/>
    </source>
</evidence>
<reference evidence="1" key="1">
    <citation type="submission" date="2023-04" db="EMBL/GenBank/DDBJ databases">
        <title>Complete genome sequence of Temperatibacter marinus.</title>
        <authorList>
            <person name="Rong J.-C."/>
            <person name="Yi M.-L."/>
            <person name="Zhao Q."/>
        </authorList>
    </citation>
    <scope>NUCLEOTIDE SEQUENCE</scope>
    <source>
        <strain evidence="1">NBRC 110045</strain>
    </source>
</reference>
<dbReference type="RefSeq" id="WP_310799264.1">
    <property type="nucleotide sequence ID" value="NZ_CP123872.1"/>
</dbReference>
<sequence>MKERDIHSYASHLFEMMGDKAEVYAAQQLAAFDKSLDTDSSRSMRRDWRRIREAIMIMKMTHSRFTHH</sequence>
<dbReference type="Proteomes" id="UP001268683">
    <property type="component" value="Chromosome"/>
</dbReference>
<name>A0AA52H9P6_9PROT</name>
<proteinExistence type="predicted"/>
<accession>A0AA52H9P6</accession>
<dbReference type="AlphaFoldDB" id="A0AA52H9P6"/>